<keyword evidence="2" id="KW-1185">Reference proteome</keyword>
<comment type="caution">
    <text evidence="1">The sequence shown here is derived from an EMBL/GenBank/DDBJ whole genome shotgun (WGS) entry which is preliminary data.</text>
</comment>
<proteinExistence type="predicted"/>
<accession>A0ACB9E302</accession>
<evidence type="ECO:0000313" key="2">
    <source>
        <dbReference type="Proteomes" id="UP001055811"/>
    </source>
</evidence>
<dbReference type="Proteomes" id="UP001055811">
    <property type="component" value="Linkage Group LG04"/>
</dbReference>
<dbReference type="EMBL" id="CM042012">
    <property type="protein sequence ID" value="KAI3753096.1"/>
    <property type="molecule type" value="Genomic_DNA"/>
</dbReference>
<name>A0ACB9E302_CICIN</name>
<organism evidence="1 2">
    <name type="scientific">Cichorium intybus</name>
    <name type="common">Chicory</name>
    <dbReference type="NCBI Taxonomy" id="13427"/>
    <lineage>
        <taxon>Eukaryota</taxon>
        <taxon>Viridiplantae</taxon>
        <taxon>Streptophyta</taxon>
        <taxon>Embryophyta</taxon>
        <taxon>Tracheophyta</taxon>
        <taxon>Spermatophyta</taxon>
        <taxon>Magnoliopsida</taxon>
        <taxon>eudicotyledons</taxon>
        <taxon>Gunneridae</taxon>
        <taxon>Pentapetalae</taxon>
        <taxon>asterids</taxon>
        <taxon>campanulids</taxon>
        <taxon>Asterales</taxon>
        <taxon>Asteraceae</taxon>
        <taxon>Cichorioideae</taxon>
        <taxon>Cichorieae</taxon>
        <taxon>Cichoriinae</taxon>
        <taxon>Cichorium</taxon>
    </lineage>
</organism>
<reference evidence="1 2" key="2">
    <citation type="journal article" date="2022" name="Mol. Ecol. Resour.">
        <title>The genomes of chicory, endive, great burdock and yacon provide insights into Asteraceae paleo-polyploidization history and plant inulin production.</title>
        <authorList>
            <person name="Fan W."/>
            <person name="Wang S."/>
            <person name="Wang H."/>
            <person name="Wang A."/>
            <person name="Jiang F."/>
            <person name="Liu H."/>
            <person name="Zhao H."/>
            <person name="Xu D."/>
            <person name="Zhang Y."/>
        </authorList>
    </citation>
    <scope>NUCLEOTIDE SEQUENCE [LARGE SCALE GENOMIC DNA]</scope>
    <source>
        <strain evidence="2">cv. Punajuju</strain>
        <tissue evidence="1">Leaves</tissue>
    </source>
</reference>
<protein>
    <submittedName>
        <fullName evidence="1">Uncharacterized protein</fullName>
    </submittedName>
</protein>
<reference evidence="2" key="1">
    <citation type="journal article" date="2022" name="Mol. Ecol. Resour.">
        <title>The genomes of chicory, endive, great burdock and yacon provide insights into Asteraceae palaeo-polyploidization history and plant inulin production.</title>
        <authorList>
            <person name="Fan W."/>
            <person name="Wang S."/>
            <person name="Wang H."/>
            <person name="Wang A."/>
            <person name="Jiang F."/>
            <person name="Liu H."/>
            <person name="Zhao H."/>
            <person name="Xu D."/>
            <person name="Zhang Y."/>
        </authorList>
    </citation>
    <scope>NUCLEOTIDE SEQUENCE [LARGE SCALE GENOMIC DNA]</scope>
    <source>
        <strain evidence="2">cv. Punajuju</strain>
    </source>
</reference>
<evidence type="ECO:0000313" key="1">
    <source>
        <dbReference type="EMBL" id="KAI3753096.1"/>
    </source>
</evidence>
<gene>
    <name evidence="1" type="ORF">L2E82_25141</name>
</gene>
<sequence>MYLALSVVPSIGRDDGGEGSDTEKHNPKSYESATYATCFLFQINIQRWIMGHRSMFKNTEVFKRVSHRELDRASKEWASTEKGEGGERRAGRWLAVHGDCCVEEHGLAALMVAMVNTMAYG</sequence>